<evidence type="ECO:0000313" key="2">
    <source>
        <dbReference type="EMBL" id="AHH06059.1"/>
    </source>
</evidence>
<keyword evidence="2" id="KW-0614">Plasmid</keyword>
<dbReference type="EMBL" id="CP004264">
    <property type="protein sequence ID" value="AHH06059.1"/>
    <property type="molecule type" value="Genomic_DNA"/>
</dbReference>
<name>W5SG29_9SPIR</name>
<proteinExistence type="predicted"/>
<geneLocation type="plasmid" evidence="2">
    <name>unnamed</name>
</geneLocation>
<reference evidence="2" key="1">
    <citation type="submission" date="2013-02" db="EMBL/GenBank/DDBJ databases">
        <title>Comparative genomics of Borrelia species.</title>
        <authorList>
            <person name="Schwan T.G."/>
            <person name="Raffel S.J."/>
            <person name="Porcella S.F."/>
        </authorList>
    </citation>
    <scope>NUCLEOTIDE SEQUENCE</scope>
    <source>
        <strain evidence="2">FR64b</strain>
        <plasmid evidence="2">unnamed</plasmid>
    </source>
</reference>
<feature type="compositionally biased region" description="Low complexity" evidence="1">
    <location>
        <begin position="70"/>
        <end position="86"/>
    </location>
</feature>
<dbReference type="AlphaFoldDB" id="W5SG29"/>
<dbReference type="HOGENOM" id="CLU_2204953_0_0_12"/>
<protein>
    <submittedName>
        <fullName evidence="2">Immunogenic protein p35</fullName>
    </submittedName>
</protein>
<feature type="region of interest" description="Disordered" evidence="1">
    <location>
        <begin position="68"/>
        <end position="90"/>
    </location>
</feature>
<accession>W5SG29</accession>
<evidence type="ECO:0000256" key="1">
    <source>
        <dbReference type="SAM" id="MobiDB-lite"/>
    </source>
</evidence>
<sequence length="107" mass="11862">MPAHKDITIITTDTSQNKSYSNSNNIIDNASITTSNTDQNIVTQKTAINTPAKTVLTHTIEHNISTLDDNTTYSSQNNNPSYQQNSDTVEHQANTNIQINSIFTYSK</sequence>
<gene>
    <name evidence="2" type="ORF">BOM_1516</name>
</gene>
<organism evidence="2">
    <name type="scientific">Borrelia miyamotoi FR64b</name>
    <dbReference type="NCBI Taxonomy" id="1292392"/>
    <lineage>
        <taxon>Bacteria</taxon>
        <taxon>Pseudomonadati</taxon>
        <taxon>Spirochaetota</taxon>
        <taxon>Spirochaetia</taxon>
        <taxon>Spirochaetales</taxon>
        <taxon>Borreliaceae</taxon>
        <taxon>Borrelia</taxon>
    </lineage>
</organism>